<reference evidence="5" key="1">
    <citation type="submission" date="2023-10" db="EMBL/GenBank/DDBJ databases">
        <title>Chromosome-level genome of the transformable northern wattle, Acacia crassicarpa.</title>
        <authorList>
            <person name="Massaro I."/>
            <person name="Sinha N.R."/>
            <person name="Poethig S."/>
            <person name="Leichty A.R."/>
        </authorList>
    </citation>
    <scope>NUCLEOTIDE SEQUENCE</scope>
    <source>
        <strain evidence="5">Acra3RX</strain>
        <tissue evidence="5">Leaf</tissue>
    </source>
</reference>
<name>A0AAE1K599_9FABA</name>
<proteinExistence type="inferred from homology"/>
<dbReference type="EMBL" id="JAWXYG010000008">
    <property type="protein sequence ID" value="KAK4266014.1"/>
    <property type="molecule type" value="Genomic_DNA"/>
</dbReference>
<sequence>MYAPDVFGCFLVSREASSTMATTKAALIGPSFVYSASMKPGRTFSVCRCTLDSKSVGGDVFSVTPSHKHDVDYLGQSTKGDLNVKFEHLEAFGIDGHATLEGPIEEVARTEANEAEGLLRNLGIPSPSSSRNSPRGIFCSRTLNLRSISAIGYDMDYTLMHYNVMAWEGRAYDYCLENLKNMGFPVGGLAFDPDLVIRGLVIDKENGNLVKADRFGYIKRAMHGTRMLSNRALSEMYGRELVDLKNSRWDFLNTFFSVSEAVAYLQMVDRLDDGVISPDLGPLDYKGLYKAVGKALFRAHVEGRLKSEIMSKPEQFVEPDPELPLALLDQKEAGKKLLLITNSDYLYSDKMMQHSFNRFLPNDMGWRDLFDIVIVSARKPEFFQMSHPMYEVVTGEGLMRPCFKAKTGGLYSGGSAQMVENSLNIHGDEILYVGDHIYTDVSQSKVHFRWRTALICRELEEEYNALIQSHSHRKRLVELVNQKEIVGDLFNQLRLALQRRIHSRPAQTLAATNLDDEDLTESMQKLLIVMQRLDDKIAPMLEADGELFNKRWGFLSRAGMWDKSHLMRQIEKYADIYTSRVSNFLNYTPFMYFRAQEQNLAHDTYSNYCSYFNGPSS</sequence>
<evidence type="ECO:0000313" key="6">
    <source>
        <dbReference type="Proteomes" id="UP001293593"/>
    </source>
</evidence>
<dbReference type="PANTHER" id="PTHR12103:SF22">
    <property type="entry name" value="HAD-SUPERFAMILY HYDROLASE, SUBFAMILY IG, 5'-NUCLEOTIDASE"/>
    <property type="match status" value="1"/>
</dbReference>
<dbReference type="CDD" id="cd07522">
    <property type="entry name" value="HAD_cN-II"/>
    <property type="match status" value="1"/>
</dbReference>
<dbReference type="GO" id="GO:0046872">
    <property type="term" value="F:metal ion binding"/>
    <property type="evidence" value="ECO:0007669"/>
    <property type="project" value="UniProtKB-KW"/>
</dbReference>
<dbReference type="InterPro" id="IPR008380">
    <property type="entry name" value="HAD-SF_hydro_IG_5-nucl"/>
</dbReference>
<evidence type="ECO:0000256" key="2">
    <source>
        <dbReference type="ARBA" id="ARBA00022723"/>
    </source>
</evidence>
<keyword evidence="4" id="KW-0460">Magnesium</keyword>
<dbReference type="SUPFAM" id="SSF56784">
    <property type="entry name" value="HAD-like"/>
    <property type="match status" value="1"/>
</dbReference>
<organism evidence="5 6">
    <name type="scientific">Acacia crassicarpa</name>
    <name type="common">northern wattle</name>
    <dbReference type="NCBI Taxonomy" id="499986"/>
    <lineage>
        <taxon>Eukaryota</taxon>
        <taxon>Viridiplantae</taxon>
        <taxon>Streptophyta</taxon>
        <taxon>Embryophyta</taxon>
        <taxon>Tracheophyta</taxon>
        <taxon>Spermatophyta</taxon>
        <taxon>Magnoliopsida</taxon>
        <taxon>eudicotyledons</taxon>
        <taxon>Gunneridae</taxon>
        <taxon>Pentapetalae</taxon>
        <taxon>rosids</taxon>
        <taxon>fabids</taxon>
        <taxon>Fabales</taxon>
        <taxon>Fabaceae</taxon>
        <taxon>Caesalpinioideae</taxon>
        <taxon>mimosoid clade</taxon>
        <taxon>Acacieae</taxon>
        <taxon>Acacia</taxon>
    </lineage>
</organism>
<dbReference type="InterPro" id="IPR036412">
    <property type="entry name" value="HAD-like_sf"/>
</dbReference>
<dbReference type="InterPro" id="IPR023214">
    <property type="entry name" value="HAD_sf"/>
</dbReference>
<dbReference type="AlphaFoldDB" id="A0AAE1K599"/>
<dbReference type="Proteomes" id="UP001293593">
    <property type="component" value="Unassembled WGS sequence"/>
</dbReference>
<dbReference type="NCBIfam" id="TIGR02244">
    <property type="entry name" value="HAD-IG-Ncltidse"/>
    <property type="match status" value="1"/>
</dbReference>
<dbReference type="Gene3D" id="3.40.50.1000">
    <property type="entry name" value="HAD superfamily/HAD-like"/>
    <property type="match status" value="1"/>
</dbReference>
<keyword evidence="2" id="KW-0479">Metal-binding</keyword>
<accession>A0AAE1K599</accession>
<dbReference type="GO" id="GO:0008253">
    <property type="term" value="F:5'-nucleotidase activity"/>
    <property type="evidence" value="ECO:0007669"/>
    <property type="project" value="TreeGrafter"/>
</dbReference>
<dbReference type="PANTHER" id="PTHR12103">
    <property type="entry name" value="5'-NUCLEOTIDASE DOMAIN-CONTAINING"/>
    <property type="match status" value="1"/>
</dbReference>
<keyword evidence="3" id="KW-0378">Hydrolase</keyword>
<protein>
    <submittedName>
        <fullName evidence="5">Uncharacterized protein</fullName>
    </submittedName>
</protein>
<dbReference type="FunFam" id="3.40.50.1000:FF:000076">
    <property type="entry name" value="Haloacid dehalogenase hydrolase"/>
    <property type="match status" value="1"/>
</dbReference>
<evidence type="ECO:0000256" key="3">
    <source>
        <dbReference type="ARBA" id="ARBA00022801"/>
    </source>
</evidence>
<keyword evidence="6" id="KW-1185">Reference proteome</keyword>
<dbReference type="Pfam" id="PF05761">
    <property type="entry name" value="5_nucleotid"/>
    <property type="match status" value="1"/>
</dbReference>
<evidence type="ECO:0000256" key="1">
    <source>
        <dbReference type="ARBA" id="ARBA00009589"/>
    </source>
</evidence>
<gene>
    <name evidence="5" type="ORF">QN277_026992</name>
</gene>
<comment type="caution">
    <text evidence="5">The sequence shown here is derived from an EMBL/GenBank/DDBJ whole genome shotgun (WGS) entry which is preliminary data.</text>
</comment>
<comment type="similarity">
    <text evidence="1">Belongs to the 5'(3')-deoxyribonucleotidase family.</text>
</comment>
<evidence type="ECO:0000256" key="4">
    <source>
        <dbReference type="ARBA" id="ARBA00022842"/>
    </source>
</evidence>
<evidence type="ECO:0000313" key="5">
    <source>
        <dbReference type="EMBL" id="KAK4266014.1"/>
    </source>
</evidence>